<dbReference type="PANTHER" id="PTHR30151">
    <property type="entry name" value="ALKANE SULFONATE ABC TRANSPORTER-RELATED, MEMBRANE SUBUNIT"/>
    <property type="match status" value="1"/>
</dbReference>
<dbReference type="KEGG" id="ccl:Clocl_2136"/>
<dbReference type="EMBL" id="CP003065">
    <property type="protein sequence ID" value="AEV68730.1"/>
    <property type="molecule type" value="Genomic_DNA"/>
</dbReference>
<evidence type="ECO:0000256" key="1">
    <source>
        <dbReference type="ARBA" id="ARBA00004651"/>
    </source>
</evidence>
<feature type="transmembrane region" description="Helical" evidence="7">
    <location>
        <begin position="68"/>
        <end position="90"/>
    </location>
</feature>
<dbReference type="InterPro" id="IPR035906">
    <property type="entry name" value="MetI-like_sf"/>
</dbReference>
<protein>
    <submittedName>
        <fullName evidence="9">ABC-type nitrate/sulfonate/bicarbonate transport system, permease component</fullName>
    </submittedName>
</protein>
<dbReference type="eggNOG" id="COG0600">
    <property type="taxonomic scope" value="Bacteria"/>
</dbReference>
<name>G8LWR2_ACECE</name>
<evidence type="ECO:0000256" key="5">
    <source>
        <dbReference type="ARBA" id="ARBA00022989"/>
    </source>
</evidence>
<evidence type="ECO:0000259" key="8">
    <source>
        <dbReference type="PROSITE" id="PS50928"/>
    </source>
</evidence>
<sequence precursor="true">MKYKLNRLNKKLVGFYGFAVILIFWQLAPVFNLIDTQFISTPSMIIEAAARIPVELLIHISTSVQRVLLGYFAAILTAVPLGILLGGWFPRANKFLNPLFQLFGQINAFSLFPLFILFFGTKELSKFFIIYWSCIWPILSMTTLGVKNVDPLLIKSAKSIGANKFIIFKDVILPGAARPIFSGLSVGASRGFLMIIAAEMLGSSAGLGWFINNSSQNNIVPRIYLGAVTIAILSYLFNYLIKNIESCIITWKEEASI</sequence>
<dbReference type="GO" id="GO:0005886">
    <property type="term" value="C:plasma membrane"/>
    <property type="evidence" value="ECO:0007669"/>
    <property type="project" value="UniProtKB-SubCell"/>
</dbReference>
<dbReference type="HOGENOM" id="CLU_046113_1_3_9"/>
<comment type="similarity">
    <text evidence="7">Belongs to the binding-protein-dependent transport system permease family.</text>
</comment>
<proteinExistence type="inferred from homology"/>
<dbReference type="STRING" id="720554.Clocl_2136"/>
<dbReference type="RefSeq" id="WP_014255309.1">
    <property type="nucleotide sequence ID" value="NC_016627.1"/>
</dbReference>
<keyword evidence="10" id="KW-1185">Reference proteome</keyword>
<dbReference type="SUPFAM" id="SSF161098">
    <property type="entry name" value="MetI-like"/>
    <property type="match status" value="1"/>
</dbReference>
<keyword evidence="2 7" id="KW-0813">Transport</keyword>
<dbReference type="PROSITE" id="PS50928">
    <property type="entry name" value="ABC_TM1"/>
    <property type="match status" value="1"/>
</dbReference>
<evidence type="ECO:0000256" key="2">
    <source>
        <dbReference type="ARBA" id="ARBA00022448"/>
    </source>
</evidence>
<evidence type="ECO:0000313" key="10">
    <source>
        <dbReference type="Proteomes" id="UP000005435"/>
    </source>
</evidence>
<evidence type="ECO:0000256" key="7">
    <source>
        <dbReference type="RuleBase" id="RU363032"/>
    </source>
</evidence>
<dbReference type="Proteomes" id="UP000005435">
    <property type="component" value="Chromosome"/>
</dbReference>
<keyword evidence="3" id="KW-1003">Cell membrane</keyword>
<reference evidence="10" key="1">
    <citation type="submission" date="2011-12" db="EMBL/GenBank/DDBJ databases">
        <title>Complete sequence of Clostridium clariflavum DSM 19732.</title>
        <authorList>
            <consortium name="US DOE Joint Genome Institute"/>
            <person name="Lucas S."/>
            <person name="Han J."/>
            <person name="Lapidus A."/>
            <person name="Cheng J.-F."/>
            <person name="Goodwin L."/>
            <person name="Pitluck S."/>
            <person name="Peters L."/>
            <person name="Teshima H."/>
            <person name="Detter J.C."/>
            <person name="Han C."/>
            <person name="Tapia R."/>
            <person name="Land M."/>
            <person name="Hauser L."/>
            <person name="Kyrpides N."/>
            <person name="Ivanova N."/>
            <person name="Pagani I."/>
            <person name="Kitzmiller T."/>
            <person name="Lynd L."/>
            <person name="Izquierdo J."/>
            <person name="Woyke T."/>
        </authorList>
    </citation>
    <scope>NUCLEOTIDE SEQUENCE [LARGE SCALE GENOMIC DNA]</scope>
    <source>
        <strain evidence="10">DSM 19732 / NBRC 101661 / EBR45</strain>
    </source>
</reference>
<feature type="transmembrane region" description="Helical" evidence="7">
    <location>
        <begin position="12"/>
        <end position="34"/>
    </location>
</feature>
<accession>G8LWR2</accession>
<dbReference type="GO" id="GO:0055085">
    <property type="term" value="P:transmembrane transport"/>
    <property type="evidence" value="ECO:0007669"/>
    <property type="project" value="InterPro"/>
</dbReference>
<reference evidence="9 10" key="2">
    <citation type="journal article" date="2012" name="Stand. Genomic Sci.">
        <title>Complete Genome Sequence of Clostridium clariflavum DSM 19732.</title>
        <authorList>
            <person name="Izquierdo J.A."/>
            <person name="Goodwin L."/>
            <person name="Davenport K.W."/>
            <person name="Teshima H."/>
            <person name="Bruce D."/>
            <person name="Detter C."/>
            <person name="Tapia R."/>
            <person name="Han S."/>
            <person name="Land M."/>
            <person name="Hauser L."/>
            <person name="Jeffries C.D."/>
            <person name="Han J."/>
            <person name="Pitluck S."/>
            <person name="Nolan M."/>
            <person name="Chen A."/>
            <person name="Huntemann M."/>
            <person name="Mavromatis K."/>
            <person name="Mikhailova N."/>
            <person name="Liolios K."/>
            <person name="Woyke T."/>
            <person name="Lynd L.R."/>
        </authorList>
    </citation>
    <scope>NUCLEOTIDE SEQUENCE [LARGE SCALE GENOMIC DNA]</scope>
    <source>
        <strain evidence="10">DSM 19732 / NBRC 101661 / EBR45</strain>
    </source>
</reference>
<organism evidence="9 10">
    <name type="scientific">Acetivibrio clariflavus (strain DSM 19732 / NBRC 101661 / EBR45)</name>
    <name type="common">Clostridium clariflavum</name>
    <dbReference type="NCBI Taxonomy" id="720554"/>
    <lineage>
        <taxon>Bacteria</taxon>
        <taxon>Bacillati</taxon>
        <taxon>Bacillota</taxon>
        <taxon>Clostridia</taxon>
        <taxon>Eubacteriales</taxon>
        <taxon>Oscillospiraceae</taxon>
        <taxon>Acetivibrio</taxon>
    </lineage>
</organism>
<dbReference type="AlphaFoldDB" id="G8LWR2"/>
<dbReference type="Gene3D" id="1.10.3720.10">
    <property type="entry name" value="MetI-like"/>
    <property type="match status" value="1"/>
</dbReference>
<evidence type="ECO:0000256" key="3">
    <source>
        <dbReference type="ARBA" id="ARBA00022475"/>
    </source>
</evidence>
<gene>
    <name evidence="9" type="ordered locus">Clocl_2136</name>
</gene>
<feature type="transmembrane region" description="Helical" evidence="7">
    <location>
        <begin position="127"/>
        <end position="146"/>
    </location>
</feature>
<keyword evidence="5 7" id="KW-1133">Transmembrane helix</keyword>
<dbReference type="Pfam" id="PF00528">
    <property type="entry name" value="BPD_transp_1"/>
    <property type="match status" value="1"/>
</dbReference>
<dbReference type="CDD" id="cd06261">
    <property type="entry name" value="TM_PBP2"/>
    <property type="match status" value="1"/>
</dbReference>
<evidence type="ECO:0000256" key="4">
    <source>
        <dbReference type="ARBA" id="ARBA00022692"/>
    </source>
</evidence>
<comment type="subcellular location">
    <subcellularLocation>
        <location evidence="1 7">Cell membrane</location>
        <topology evidence="1 7">Multi-pass membrane protein</topology>
    </subcellularLocation>
</comment>
<feature type="transmembrane region" description="Helical" evidence="7">
    <location>
        <begin position="191"/>
        <end position="211"/>
    </location>
</feature>
<feature type="transmembrane region" description="Helical" evidence="7">
    <location>
        <begin position="223"/>
        <end position="241"/>
    </location>
</feature>
<dbReference type="PANTHER" id="PTHR30151:SF16">
    <property type="entry name" value="ABC TRANSPORTER PERMEASE PROTEIN"/>
    <property type="match status" value="1"/>
</dbReference>
<keyword evidence="6 7" id="KW-0472">Membrane</keyword>
<feature type="transmembrane region" description="Helical" evidence="7">
    <location>
        <begin position="102"/>
        <end position="121"/>
    </location>
</feature>
<feature type="domain" description="ABC transmembrane type-1" evidence="8">
    <location>
        <begin position="60"/>
        <end position="241"/>
    </location>
</feature>
<dbReference type="InterPro" id="IPR000515">
    <property type="entry name" value="MetI-like"/>
</dbReference>
<evidence type="ECO:0000313" key="9">
    <source>
        <dbReference type="EMBL" id="AEV68730.1"/>
    </source>
</evidence>
<keyword evidence="4 7" id="KW-0812">Transmembrane</keyword>
<evidence type="ECO:0000256" key="6">
    <source>
        <dbReference type="ARBA" id="ARBA00023136"/>
    </source>
</evidence>